<evidence type="ECO:0000313" key="2">
    <source>
        <dbReference type="EMBL" id="NGU30532.1"/>
    </source>
</evidence>
<feature type="domain" description="DUF4365" evidence="1">
    <location>
        <begin position="29"/>
        <end position="147"/>
    </location>
</feature>
<dbReference type="AlphaFoldDB" id="A0AAP7BW57"/>
<proteinExistence type="predicted"/>
<sequence>MESKQHRTESEIKCINKVKEVVSEYFRGEFIEFPQRIDNGFDGVIVWRENGNVIDVIYVQCKGGQSYFPKNISSKFRVQNMTKENVKKHKEVWESVIGPAIMVITNSQKKAWWIDLKSKDSYDDEGEVLYCNPNNLFKSSAKKDISNLIKKQIDKNSIPNLHVYNNKLPNFLVNKSLKEVSRNMYKELGKEKIISLCKDLDKKIEFTRVGWRHITRKKRNKERVIQSLILLPLARDIIEKATEFEKIDAEYKKDKKSGNKVIVDKLVIKAECSFHYRFPAIIKVVLLRKREITSNGIEERIWFYSIYEARRKQNLEVLVR</sequence>
<protein>
    <submittedName>
        <fullName evidence="2">DUF4365 domain-containing protein</fullName>
    </submittedName>
</protein>
<dbReference type="RefSeq" id="WP_003455407.1">
    <property type="nucleotide sequence ID" value="NZ_CATNWT010000001.1"/>
</dbReference>
<dbReference type="Pfam" id="PF14280">
    <property type="entry name" value="DUF4365"/>
    <property type="match status" value="1"/>
</dbReference>
<dbReference type="InterPro" id="IPR025375">
    <property type="entry name" value="DUF4365"/>
</dbReference>
<evidence type="ECO:0000259" key="1">
    <source>
        <dbReference type="Pfam" id="PF14280"/>
    </source>
</evidence>
<name>A0AAP7BW57_CLOPF</name>
<reference evidence="2 3" key="1">
    <citation type="submission" date="2020-02" db="EMBL/GenBank/DDBJ databases">
        <title>Genomic Insights into the Phylogeny and Genetic Plasticity of the Human and Animal Enteric Pathogen Clostridium perfringens.</title>
        <authorList>
            <person name="Feng Y."/>
            <person name="Hu Y."/>
        </authorList>
    </citation>
    <scope>NUCLEOTIDE SEQUENCE [LARGE SCALE GENOMIC DNA]</scope>
    <source>
        <strain evidence="2 3">CP-40</strain>
    </source>
</reference>
<comment type="caution">
    <text evidence="2">The sequence shown here is derived from an EMBL/GenBank/DDBJ whole genome shotgun (WGS) entry which is preliminary data.</text>
</comment>
<evidence type="ECO:0000313" key="3">
    <source>
        <dbReference type="Proteomes" id="UP000481454"/>
    </source>
</evidence>
<dbReference type="Proteomes" id="UP000481454">
    <property type="component" value="Unassembled WGS sequence"/>
</dbReference>
<dbReference type="EMBL" id="JAALLZ010000003">
    <property type="protein sequence ID" value="NGU30532.1"/>
    <property type="molecule type" value="Genomic_DNA"/>
</dbReference>
<gene>
    <name evidence="2" type="ORF">G6Z34_10460</name>
</gene>
<organism evidence="2 3">
    <name type="scientific">Clostridium perfringens</name>
    <dbReference type="NCBI Taxonomy" id="1502"/>
    <lineage>
        <taxon>Bacteria</taxon>
        <taxon>Bacillati</taxon>
        <taxon>Bacillota</taxon>
        <taxon>Clostridia</taxon>
        <taxon>Eubacteriales</taxon>
        <taxon>Clostridiaceae</taxon>
        <taxon>Clostridium</taxon>
    </lineage>
</organism>
<accession>A0AAP7BW57</accession>